<feature type="transmembrane region" description="Helical" evidence="1">
    <location>
        <begin position="12"/>
        <end position="32"/>
    </location>
</feature>
<dbReference type="OrthoDB" id="880827at2"/>
<comment type="caution">
    <text evidence="2">The sequence shown here is derived from an EMBL/GenBank/DDBJ whole genome shotgun (WGS) entry which is preliminary data.</text>
</comment>
<accession>A0A9X0L6I3</accession>
<dbReference type="AlphaFoldDB" id="A0A9X0L6I3"/>
<protein>
    <submittedName>
        <fullName evidence="2">Uncharacterized protein</fullName>
    </submittedName>
</protein>
<sequence length="244" mass="27613">MYTARRHSRKLFFPSGLLVLAWGLWVFCTFIRTDRRAQVQHVMQVTFPLLPHTATYQALFRELNYPEVISQHSWRTTELNGNRYADSLKLAGLQAAAARLAKSSNDVWGIQIKFGSNARYQSLVTALDIPQRVGLQRYFCFPTSSSYSLYLLGNEPKPIITNEPESIISTWVCGTPYELAKPSPYVPTWQRLLASFAPQTAAVAGPLVTSAWRYPALLVCLACVAALWQCSRLLMRAVRTRNPR</sequence>
<reference evidence="2 3" key="1">
    <citation type="submission" date="2015-11" db="EMBL/GenBank/DDBJ databases">
        <title>Solirubrum puertoriconensis gen. nov. an environmental bacteria isolated in Puerto Rico.</title>
        <authorList>
            <person name="Cuebas-Irizarry M.F."/>
            <person name="Montalvo-Rodriguez R."/>
        </authorList>
    </citation>
    <scope>NUCLEOTIDE SEQUENCE [LARGE SCALE GENOMIC DNA]</scope>
    <source>
        <strain evidence="2 3">MC1A</strain>
    </source>
</reference>
<dbReference type="Proteomes" id="UP000054223">
    <property type="component" value="Unassembled WGS sequence"/>
</dbReference>
<keyword evidence="1" id="KW-1133">Transmembrane helix</keyword>
<evidence type="ECO:0000313" key="3">
    <source>
        <dbReference type="Proteomes" id="UP000054223"/>
    </source>
</evidence>
<gene>
    <name evidence="2" type="ORF">ASU33_19300</name>
</gene>
<keyword evidence="3" id="KW-1185">Reference proteome</keyword>
<organism evidence="2 3">
    <name type="scientific">Solirubrum puertoriconensis</name>
    <dbReference type="NCBI Taxonomy" id="1751427"/>
    <lineage>
        <taxon>Bacteria</taxon>
        <taxon>Pseudomonadati</taxon>
        <taxon>Bacteroidota</taxon>
        <taxon>Cytophagia</taxon>
        <taxon>Cytophagales</taxon>
    </lineage>
</organism>
<dbReference type="EMBL" id="LNAL01000003">
    <property type="protein sequence ID" value="KUG09818.1"/>
    <property type="molecule type" value="Genomic_DNA"/>
</dbReference>
<keyword evidence="1" id="KW-0812">Transmembrane</keyword>
<evidence type="ECO:0000313" key="2">
    <source>
        <dbReference type="EMBL" id="KUG09818.1"/>
    </source>
</evidence>
<proteinExistence type="predicted"/>
<dbReference type="RefSeq" id="WP_059068188.1">
    <property type="nucleotide sequence ID" value="NZ_LNAL01000003.1"/>
</dbReference>
<keyword evidence="1" id="KW-0472">Membrane</keyword>
<evidence type="ECO:0000256" key="1">
    <source>
        <dbReference type="SAM" id="Phobius"/>
    </source>
</evidence>
<name>A0A9X0L6I3_SOLP1</name>